<dbReference type="InterPro" id="IPR013325">
    <property type="entry name" value="RNA_pol_sigma_r2"/>
</dbReference>
<dbReference type="Pfam" id="PF04542">
    <property type="entry name" value="Sigma70_r2"/>
    <property type="match status" value="1"/>
</dbReference>
<dbReference type="KEGG" id="kfl:Kfla_3918"/>
<evidence type="ECO:0000256" key="3">
    <source>
        <dbReference type="ARBA" id="ARBA00023082"/>
    </source>
</evidence>
<dbReference type="GO" id="GO:0016987">
    <property type="term" value="F:sigma factor activity"/>
    <property type="evidence" value="ECO:0007669"/>
    <property type="project" value="UniProtKB-KW"/>
</dbReference>
<evidence type="ECO:0000256" key="4">
    <source>
        <dbReference type="ARBA" id="ARBA00023125"/>
    </source>
</evidence>
<keyword evidence="2" id="KW-0805">Transcription regulation</keyword>
<evidence type="ECO:0000256" key="1">
    <source>
        <dbReference type="ARBA" id="ARBA00010641"/>
    </source>
</evidence>
<protein>
    <submittedName>
        <fullName evidence="8">RNA polymerase, sigma-24 subunit, ECF subfamily</fullName>
    </submittedName>
</protein>
<organism evidence="8 9">
    <name type="scientific">Kribbella flavida (strain DSM 17836 / JCM 10339 / NBRC 14399)</name>
    <dbReference type="NCBI Taxonomy" id="479435"/>
    <lineage>
        <taxon>Bacteria</taxon>
        <taxon>Bacillati</taxon>
        <taxon>Actinomycetota</taxon>
        <taxon>Actinomycetes</taxon>
        <taxon>Propionibacteriales</taxon>
        <taxon>Kribbellaceae</taxon>
        <taxon>Kribbella</taxon>
    </lineage>
</organism>
<dbReference type="GO" id="GO:0003677">
    <property type="term" value="F:DNA binding"/>
    <property type="evidence" value="ECO:0007669"/>
    <property type="project" value="UniProtKB-KW"/>
</dbReference>
<dbReference type="eggNOG" id="COG1595">
    <property type="taxonomic scope" value="Bacteria"/>
</dbReference>
<dbReference type="Proteomes" id="UP000007967">
    <property type="component" value="Chromosome"/>
</dbReference>
<dbReference type="PANTHER" id="PTHR43133">
    <property type="entry name" value="RNA POLYMERASE ECF-TYPE SIGMA FACTO"/>
    <property type="match status" value="1"/>
</dbReference>
<dbReference type="Gene3D" id="1.10.10.10">
    <property type="entry name" value="Winged helix-like DNA-binding domain superfamily/Winged helix DNA-binding domain"/>
    <property type="match status" value="1"/>
</dbReference>
<proteinExistence type="inferred from homology"/>
<name>D2PR22_KRIFD</name>
<sequence>MTRTVHDLNREDGIRAAYAEHGAELYRYALRQLDDEGAARDVVQETFLRAWRAADRYDPSLASLRVWLFAITRNVVIDETRRRSLRPVSPQPLEVLTALGPSTAGDDDRTVTGWLIEEALQRIRPEARSALVETYLRGRPYADVAAEQGVPVGTLRSRVFYGLKALRLAMDEMGVEL</sequence>
<evidence type="ECO:0000313" key="8">
    <source>
        <dbReference type="EMBL" id="ADB32970.1"/>
    </source>
</evidence>
<dbReference type="EMBL" id="CP001736">
    <property type="protein sequence ID" value="ADB32970.1"/>
    <property type="molecule type" value="Genomic_DNA"/>
</dbReference>
<dbReference type="InterPro" id="IPR039425">
    <property type="entry name" value="RNA_pol_sigma-70-like"/>
</dbReference>
<dbReference type="STRING" id="479435.Kfla_3918"/>
<dbReference type="InterPro" id="IPR013324">
    <property type="entry name" value="RNA_pol_sigma_r3/r4-like"/>
</dbReference>
<keyword evidence="3" id="KW-0731">Sigma factor</keyword>
<evidence type="ECO:0000256" key="2">
    <source>
        <dbReference type="ARBA" id="ARBA00023015"/>
    </source>
</evidence>
<dbReference type="Gene3D" id="1.10.1740.10">
    <property type="match status" value="1"/>
</dbReference>
<dbReference type="HOGENOM" id="CLU_047691_9_4_11"/>
<evidence type="ECO:0000313" key="9">
    <source>
        <dbReference type="Proteomes" id="UP000007967"/>
    </source>
</evidence>
<dbReference type="InterPro" id="IPR014284">
    <property type="entry name" value="RNA_pol_sigma-70_dom"/>
</dbReference>
<keyword evidence="4" id="KW-0238">DNA-binding</keyword>
<reference evidence="9" key="1">
    <citation type="submission" date="2009-09" db="EMBL/GenBank/DDBJ databases">
        <title>The complete genome of Kribbella flavida DSM 17836.</title>
        <authorList>
            <consortium name="US DOE Joint Genome Institute (JGI-PGF)"/>
            <person name="Lucas S."/>
            <person name="Copeland A."/>
            <person name="Lapidus A."/>
            <person name="Glavina del Rio T."/>
            <person name="Dalin E."/>
            <person name="Tice H."/>
            <person name="Bruce D."/>
            <person name="Goodwin L."/>
            <person name="Pitluck S."/>
            <person name="Kyrpides N."/>
            <person name="Mavromatis K."/>
            <person name="Ivanova N."/>
            <person name="Saunders E."/>
            <person name="Brettin T."/>
            <person name="Detter J.C."/>
            <person name="Han C."/>
            <person name="Larimer F."/>
            <person name="Land M."/>
            <person name="Hauser L."/>
            <person name="Markowitz V."/>
            <person name="Cheng J.-F."/>
            <person name="Hugenholtz P."/>
            <person name="Woyke T."/>
            <person name="Wu D."/>
            <person name="Pukall R."/>
            <person name="Klenk H.-P."/>
            <person name="Eisen J.A."/>
        </authorList>
    </citation>
    <scope>NUCLEOTIDE SEQUENCE [LARGE SCALE GENOMIC DNA]</scope>
    <source>
        <strain evidence="9">DSM 17836 / JCM 10339 / NBRC 14399</strain>
    </source>
</reference>
<evidence type="ECO:0000256" key="5">
    <source>
        <dbReference type="ARBA" id="ARBA00023163"/>
    </source>
</evidence>
<feature type="domain" description="RNA polymerase sigma-70 region 2" evidence="6">
    <location>
        <begin position="18"/>
        <end position="84"/>
    </location>
</feature>
<evidence type="ECO:0000259" key="6">
    <source>
        <dbReference type="Pfam" id="PF04542"/>
    </source>
</evidence>
<feature type="domain" description="RNA polymerase sigma factor 70 region 4 type 2" evidence="7">
    <location>
        <begin position="116"/>
        <end position="166"/>
    </location>
</feature>
<dbReference type="PANTHER" id="PTHR43133:SF52">
    <property type="entry name" value="ECF RNA POLYMERASE SIGMA FACTOR SIGL"/>
    <property type="match status" value="1"/>
</dbReference>
<dbReference type="InterPro" id="IPR007627">
    <property type="entry name" value="RNA_pol_sigma70_r2"/>
</dbReference>
<dbReference type="NCBIfam" id="TIGR02937">
    <property type="entry name" value="sigma70-ECF"/>
    <property type="match status" value="1"/>
</dbReference>
<dbReference type="InterPro" id="IPR036388">
    <property type="entry name" value="WH-like_DNA-bd_sf"/>
</dbReference>
<accession>D2PR22</accession>
<dbReference type="SUPFAM" id="SSF88659">
    <property type="entry name" value="Sigma3 and sigma4 domains of RNA polymerase sigma factors"/>
    <property type="match status" value="1"/>
</dbReference>
<dbReference type="GO" id="GO:0006352">
    <property type="term" value="P:DNA-templated transcription initiation"/>
    <property type="evidence" value="ECO:0007669"/>
    <property type="project" value="InterPro"/>
</dbReference>
<gene>
    <name evidence="8" type="ordered locus">Kfla_3918</name>
</gene>
<dbReference type="SUPFAM" id="SSF88946">
    <property type="entry name" value="Sigma2 domain of RNA polymerase sigma factors"/>
    <property type="match status" value="1"/>
</dbReference>
<dbReference type="AlphaFoldDB" id="D2PR22"/>
<reference evidence="8 9" key="2">
    <citation type="journal article" date="2010" name="Stand. Genomic Sci.">
        <title>Complete genome sequence of Kribbella flavida type strain (IFO 14399).</title>
        <authorList>
            <person name="Pukall R."/>
            <person name="Lapidus A."/>
            <person name="Glavina Del Rio T."/>
            <person name="Copeland A."/>
            <person name="Tice H."/>
            <person name="Cheng J.-F."/>
            <person name="Lucas S."/>
            <person name="Chen F."/>
            <person name="Nolan M."/>
            <person name="LaButti K."/>
            <person name="Pati A."/>
            <person name="Ivanova N."/>
            <person name="Mavrommatis K."/>
            <person name="Mikhailova N."/>
            <person name="Pitluck S."/>
            <person name="Bruce D."/>
            <person name="Goodwin L."/>
            <person name="Land M."/>
            <person name="Hauser L."/>
            <person name="Chang Y.-J."/>
            <person name="Jeffries C.D."/>
            <person name="Chen A."/>
            <person name="Palaniappan K."/>
            <person name="Chain P."/>
            <person name="Rohde M."/>
            <person name="Goeker M."/>
            <person name="Bristow J."/>
            <person name="Eisen J.A."/>
            <person name="Markowitz V."/>
            <person name="Hugenholtz P."/>
            <person name="Kyrpides N.C."/>
            <person name="Klenk H.-P."/>
            <person name="Brettin T."/>
        </authorList>
    </citation>
    <scope>NUCLEOTIDE SEQUENCE [LARGE SCALE GENOMIC DNA]</scope>
    <source>
        <strain evidence="9">DSM 17836 / JCM 10339 / NBRC 14399</strain>
    </source>
</reference>
<dbReference type="InterPro" id="IPR013249">
    <property type="entry name" value="RNA_pol_sigma70_r4_t2"/>
</dbReference>
<keyword evidence="9" id="KW-1185">Reference proteome</keyword>
<dbReference type="RefSeq" id="WP_012921526.1">
    <property type="nucleotide sequence ID" value="NC_013729.1"/>
</dbReference>
<dbReference type="Pfam" id="PF08281">
    <property type="entry name" value="Sigma70_r4_2"/>
    <property type="match status" value="1"/>
</dbReference>
<comment type="similarity">
    <text evidence="1">Belongs to the sigma-70 factor family. ECF subfamily.</text>
</comment>
<dbReference type="OrthoDB" id="9811152at2"/>
<keyword evidence="5" id="KW-0804">Transcription</keyword>
<evidence type="ECO:0000259" key="7">
    <source>
        <dbReference type="Pfam" id="PF08281"/>
    </source>
</evidence>